<dbReference type="GO" id="GO:0005737">
    <property type="term" value="C:cytoplasm"/>
    <property type="evidence" value="ECO:0007669"/>
    <property type="project" value="UniProtKB-SubCell"/>
</dbReference>
<reference evidence="11 12" key="1">
    <citation type="submission" date="2024-01" db="EMBL/GenBank/DDBJ databases">
        <title>The genomes of 5 underutilized Papilionoideae crops provide insights into root nodulation and disease resistanc.</title>
        <authorList>
            <person name="Yuan L."/>
        </authorList>
    </citation>
    <scope>NUCLEOTIDE SEQUENCE [LARGE SCALE GENOMIC DNA]</scope>
    <source>
        <strain evidence="11">ZHUSHIDOU_FW_LH</strain>
        <tissue evidence="11">Leaf</tissue>
    </source>
</reference>
<evidence type="ECO:0000313" key="11">
    <source>
        <dbReference type="EMBL" id="KAK7266759.1"/>
    </source>
</evidence>
<keyword evidence="8" id="KW-0804">Transcription</keyword>
<evidence type="ECO:0000256" key="9">
    <source>
        <dbReference type="ARBA" id="ARBA00023242"/>
    </source>
</evidence>
<keyword evidence="5" id="KW-0597">Phosphoprotein</keyword>
<organism evidence="11 12">
    <name type="scientific">Crotalaria pallida</name>
    <name type="common">Smooth rattlebox</name>
    <name type="synonym">Crotalaria striata</name>
    <dbReference type="NCBI Taxonomy" id="3830"/>
    <lineage>
        <taxon>Eukaryota</taxon>
        <taxon>Viridiplantae</taxon>
        <taxon>Streptophyta</taxon>
        <taxon>Embryophyta</taxon>
        <taxon>Tracheophyta</taxon>
        <taxon>Spermatophyta</taxon>
        <taxon>Magnoliopsida</taxon>
        <taxon>eudicotyledons</taxon>
        <taxon>Gunneridae</taxon>
        <taxon>Pentapetalae</taxon>
        <taxon>rosids</taxon>
        <taxon>fabids</taxon>
        <taxon>Fabales</taxon>
        <taxon>Fabaceae</taxon>
        <taxon>Papilionoideae</taxon>
        <taxon>50 kb inversion clade</taxon>
        <taxon>genistoids sensu lato</taxon>
        <taxon>core genistoids</taxon>
        <taxon>Crotalarieae</taxon>
        <taxon>Crotalaria</taxon>
    </lineage>
</organism>
<dbReference type="PANTHER" id="PTHR31169">
    <property type="entry name" value="OS05G0300700 PROTEIN"/>
    <property type="match status" value="1"/>
</dbReference>
<protein>
    <recommendedName>
        <fullName evidence="10">Zinc-finger domain-containing protein</fullName>
    </recommendedName>
</protein>
<evidence type="ECO:0000256" key="2">
    <source>
        <dbReference type="ARBA" id="ARBA00004496"/>
    </source>
</evidence>
<keyword evidence="12" id="KW-1185">Reference proteome</keyword>
<keyword evidence="3" id="KW-0963">Cytoplasm</keyword>
<evidence type="ECO:0000259" key="10">
    <source>
        <dbReference type="Pfam" id="PF10497"/>
    </source>
</evidence>
<dbReference type="PANTHER" id="PTHR31169:SF8">
    <property type="entry name" value="ZINC-FINGER DOMAIN OF MONOAMINE-OXIDASE A REPRESSOR R1 PROTEIN"/>
    <property type="match status" value="1"/>
</dbReference>
<accession>A0AAN9EZG6</accession>
<keyword evidence="9" id="KW-0539">Nucleus</keyword>
<feature type="domain" description="Zinc-finger" evidence="10">
    <location>
        <begin position="41"/>
        <end position="141"/>
    </location>
</feature>
<dbReference type="Proteomes" id="UP001372338">
    <property type="component" value="Unassembled WGS sequence"/>
</dbReference>
<keyword evidence="7" id="KW-0805">Transcription regulation</keyword>
<dbReference type="GO" id="GO:0006355">
    <property type="term" value="P:regulation of DNA-templated transcription"/>
    <property type="evidence" value="ECO:0007669"/>
    <property type="project" value="InterPro"/>
</dbReference>
<evidence type="ECO:0000313" key="12">
    <source>
        <dbReference type="Proteomes" id="UP001372338"/>
    </source>
</evidence>
<evidence type="ECO:0000256" key="3">
    <source>
        <dbReference type="ARBA" id="ARBA00022490"/>
    </source>
</evidence>
<dbReference type="AlphaFoldDB" id="A0AAN9EZG6"/>
<sequence length="315" mass="35673">MLTLFSISSQQQHKVIEAPVTKKKGKRTKSTKTRIVGGRIYDPANGKTCHQCRQKTMDKAAWCKNLKDGKKRCTLHFCFNCLSNRYGEKVDDVAELSNWNCPKCRDICNCSCCMKDKGHQPTGQLAKWGKALGFKSVVDMLPHLDSLKEKGLIPRPKTKVAKKKGKMIDETNSSSNKVLSINAAPILRPDDHSYPNKRPVQELMSLSNESSSNGNNFFQLDTSKDLEQMTSLEISNGARESRSPKRCKISNEIQEEETIRKANDDDDDIELFNEGTWNNIDFDGEIDDDPSKWDEKKVFDSLAFAVDSFLSDFKF</sequence>
<dbReference type="InterPro" id="IPR018866">
    <property type="entry name" value="Znf-4CXXC_R1"/>
</dbReference>
<keyword evidence="6" id="KW-0832">Ubl conjugation</keyword>
<dbReference type="EMBL" id="JAYWIO010000004">
    <property type="protein sequence ID" value="KAK7266759.1"/>
    <property type="molecule type" value="Genomic_DNA"/>
</dbReference>
<evidence type="ECO:0000256" key="8">
    <source>
        <dbReference type="ARBA" id="ARBA00023163"/>
    </source>
</evidence>
<comment type="caution">
    <text evidence="11">The sequence shown here is derived from an EMBL/GenBank/DDBJ whole genome shotgun (WGS) entry which is preliminary data.</text>
</comment>
<comment type="subcellular location">
    <subcellularLocation>
        <location evidence="2">Cytoplasm</location>
    </subcellularLocation>
    <subcellularLocation>
        <location evidence="1">Nucleus</location>
    </subcellularLocation>
</comment>
<dbReference type="InterPro" id="IPR040221">
    <property type="entry name" value="CDCA7/CDA7L"/>
</dbReference>
<evidence type="ECO:0000256" key="4">
    <source>
        <dbReference type="ARBA" id="ARBA00022499"/>
    </source>
</evidence>
<proteinExistence type="predicted"/>
<gene>
    <name evidence="11" type="ORF">RIF29_19413</name>
</gene>
<evidence type="ECO:0000256" key="6">
    <source>
        <dbReference type="ARBA" id="ARBA00022843"/>
    </source>
</evidence>
<evidence type="ECO:0000256" key="5">
    <source>
        <dbReference type="ARBA" id="ARBA00022553"/>
    </source>
</evidence>
<evidence type="ECO:0000256" key="1">
    <source>
        <dbReference type="ARBA" id="ARBA00004123"/>
    </source>
</evidence>
<evidence type="ECO:0000256" key="7">
    <source>
        <dbReference type="ARBA" id="ARBA00023015"/>
    </source>
</evidence>
<name>A0AAN9EZG6_CROPI</name>
<keyword evidence="4" id="KW-1017">Isopeptide bond</keyword>
<dbReference type="GO" id="GO:0005634">
    <property type="term" value="C:nucleus"/>
    <property type="evidence" value="ECO:0007669"/>
    <property type="project" value="UniProtKB-SubCell"/>
</dbReference>
<dbReference type="Pfam" id="PF10497">
    <property type="entry name" value="zf-4CXXC_R1"/>
    <property type="match status" value="1"/>
</dbReference>